<organism evidence="1 2">
    <name type="scientific">Favolaschia claudopus</name>
    <dbReference type="NCBI Taxonomy" id="2862362"/>
    <lineage>
        <taxon>Eukaryota</taxon>
        <taxon>Fungi</taxon>
        <taxon>Dikarya</taxon>
        <taxon>Basidiomycota</taxon>
        <taxon>Agaricomycotina</taxon>
        <taxon>Agaricomycetes</taxon>
        <taxon>Agaricomycetidae</taxon>
        <taxon>Agaricales</taxon>
        <taxon>Marasmiineae</taxon>
        <taxon>Mycenaceae</taxon>
        <taxon>Favolaschia</taxon>
    </lineage>
</organism>
<dbReference type="AlphaFoldDB" id="A0AAW0DSL9"/>
<reference evidence="1 2" key="1">
    <citation type="journal article" date="2024" name="J Genomics">
        <title>Draft genome sequencing and assembly of Favolaschia claudopus CIRM-BRFM 2984 isolated from oak limbs.</title>
        <authorList>
            <person name="Navarro D."/>
            <person name="Drula E."/>
            <person name="Chaduli D."/>
            <person name="Cazenave R."/>
            <person name="Ahrendt S."/>
            <person name="Wang J."/>
            <person name="Lipzen A."/>
            <person name="Daum C."/>
            <person name="Barry K."/>
            <person name="Grigoriev I.V."/>
            <person name="Favel A."/>
            <person name="Rosso M.N."/>
            <person name="Martin F."/>
        </authorList>
    </citation>
    <scope>NUCLEOTIDE SEQUENCE [LARGE SCALE GENOMIC DNA]</scope>
    <source>
        <strain evidence="1 2">CIRM-BRFM 2984</strain>
    </source>
</reference>
<gene>
    <name evidence="1" type="ORF">R3P38DRAFT_1490444</name>
</gene>
<evidence type="ECO:0000313" key="2">
    <source>
        <dbReference type="Proteomes" id="UP001362999"/>
    </source>
</evidence>
<sequence length="364" mass="40620">MRRLAEEEPVEITPQSVVDLAKSALVPVKCDATTTARSSTASGKAACIEEFCSWRSLCRHLRKKHTSGSRRKGFTCQLLRCNARQHANQESLEGHLEHSHMKAVPLPCPFANCLPPMPDYGVRPQKCTFMKEKDLVSHLQQNHPELVGRILEPDSELLLPRSEPRRPVPPIPPELPKVIPWASFRLNYLDEPVDMRRSGWFPRVADEESAHLTRSLPPPLARTPTPSLTLIPLTPAKTHSARRPLLRDPSILSIASEPEAGLDLDLQDLEAVTYDPESSQMVLRNRHDPIDISLPPYLSLRRAGGDDGRIEHARPLPMLHVPIPEKPPPPASIFYEVLRQQVYAQYAMGQDATASNSASEVPPS</sequence>
<comment type="caution">
    <text evidence="1">The sequence shown here is derived from an EMBL/GenBank/DDBJ whole genome shotgun (WGS) entry which is preliminary data.</text>
</comment>
<dbReference type="EMBL" id="JAWWNJ010000006">
    <property type="protein sequence ID" value="KAK7054259.1"/>
    <property type="molecule type" value="Genomic_DNA"/>
</dbReference>
<evidence type="ECO:0008006" key="3">
    <source>
        <dbReference type="Google" id="ProtNLM"/>
    </source>
</evidence>
<proteinExistence type="predicted"/>
<protein>
    <recommendedName>
        <fullName evidence="3">C2H2-type domain-containing protein</fullName>
    </recommendedName>
</protein>
<evidence type="ECO:0000313" key="1">
    <source>
        <dbReference type="EMBL" id="KAK7054259.1"/>
    </source>
</evidence>
<accession>A0AAW0DSL9</accession>
<dbReference type="Proteomes" id="UP001362999">
    <property type="component" value="Unassembled WGS sequence"/>
</dbReference>
<keyword evidence="2" id="KW-1185">Reference proteome</keyword>
<name>A0AAW0DSL9_9AGAR</name>